<dbReference type="Gene3D" id="1.10.260.40">
    <property type="entry name" value="lambda repressor-like DNA-binding domains"/>
    <property type="match status" value="1"/>
</dbReference>
<evidence type="ECO:0008006" key="3">
    <source>
        <dbReference type="Google" id="ProtNLM"/>
    </source>
</evidence>
<dbReference type="EMBL" id="JAAFYZ010000056">
    <property type="protein sequence ID" value="MBS2548826.1"/>
    <property type="molecule type" value="Genomic_DNA"/>
</dbReference>
<gene>
    <name evidence="1" type="ORF">KGQ19_18325</name>
</gene>
<accession>A0ABS5KS07</accession>
<dbReference type="RefSeq" id="WP_212010404.1">
    <property type="nucleotide sequence ID" value="NZ_JAAFYZ010000056.1"/>
</dbReference>
<dbReference type="InterPro" id="IPR010982">
    <property type="entry name" value="Lambda_DNA-bd_dom_sf"/>
</dbReference>
<evidence type="ECO:0000313" key="1">
    <source>
        <dbReference type="EMBL" id="MBS2548826.1"/>
    </source>
</evidence>
<evidence type="ECO:0000313" key="2">
    <source>
        <dbReference type="Proteomes" id="UP000730482"/>
    </source>
</evidence>
<reference evidence="1 2" key="1">
    <citation type="submission" date="2020-02" db="EMBL/GenBank/DDBJ databases">
        <title>Acidophilic actinobacteria isolated from forest soil.</title>
        <authorList>
            <person name="Golinska P."/>
        </authorList>
    </citation>
    <scope>NUCLEOTIDE SEQUENCE [LARGE SCALE GENOMIC DNA]</scope>
    <source>
        <strain evidence="1 2">NL8</strain>
    </source>
</reference>
<dbReference type="Proteomes" id="UP000730482">
    <property type="component" value="Unassembled WGS sequence"/>
</dbReference>
<sequence>MAAAAAPSPSGETLTDLVQSALATGLTHQEIADRSRDPETGQTVSRSWVNNLARGQVDRMPELPTIRALAAGLNKPLNLVTEAAARQWLNYEASTLTELGDDVRIIVAHLATMSEADRRRWRRQIEAWSDTRDD</sequence>
<protein>
    <recommendedName>
        <fullName evidence="3">HTH cro/C1-type domain-containing protein</fullName>
    </recommendedName>
</protein>
<comment type="caution">
    <text evidence="1">The sequence shown here is derived from an EMBL/GenBank/DDBJ whole genome shotgun (WGS) entry which is preliminary data.</text>
</comment>
<proteinExistence type="predicted"/>
<keyword evidence="2" id="KW-1185">Reference proteome</keyword>
<name>A0ABS5KS07_9ACTN</name>
<organism evidence="1 2">
    <name type="scientific">Catenulispora pinistramenti</name>
    <dbReference type="NCBI Taxonomy" id="2705254"/>
    <lineage>
        <taxon>Bacteria</taxon>
        <taxon>Bacillati</taxon>
        <taxon>Actinomycetota</taxon>
        <taxon>Actinomycetes</taxon>
        <taxon>Catenulisporales</taxon>
        <taxon>Catenulisporaceae</taxon>
        <taxon>Catenulispora</taxon>
    </lineage>
</organism>